<accession>Q2PYC3</accession>
<reference evidence="1" key="1">
    <citation type="journal article" date="2006" name="Appl. Environ. Microbiol.">
        <title>Comparative genomics of DNA fragments from six Antarctic marine planktonic bacteria.</title>
        <authorList>
            <person name="Grzymski J.J."/>
            <person name="Carter B.J."/>
            <person name="DeLong E.F."/>
            <person name="Feldman R.A."/>
            <person name="Ghadiri A."/>
            <person name="Murray A.E."/>
        </authorList>
    </citation>
    <scope>NUCLEOTIDE SEQUENCE</scope>
</reference>
<name>Q2PYC3_9BACT</name>
<protein>
    <submittedName>
        <fullName evidence="1">Uncharacterized protein</fullName>
    </submittedName>
</protein>
<evidence type="ECO:0000313" key="1">
    <source>
        <dbReference type="EMBL" id="ABC25304.1"/>
    </source>
</evidence>
<organism evidence="1">
    <name type="scientific">uncultured marine bacterium Ant24C4</name>
    <dbReference type="NCBI Taxonomy" id="360425"/>
    <lineage>
        <taxon>Bacteria</taxon>
        <taxon>environmental samples</taxon>
    </lineage>
</organism>
<sequence length="47" mass="5110">MVPENGLAHQEFVEISVDERPHDGVDLPFVVPDAGGDIDHVLVPFSL</sequence>
<proteinExistence type="predicted"/>
<dbReference type="AlphaFoldDB" id="Q2PYC3"/>
<dbReference type="EMBL" id="DQ295239">
    <property type="protein sequence ID" value="ABC25304.1"/>
    <property type="molecule type" value="Genomic_DNA"/>
</dbReference>